<name>A0ABQ9GT36_9NEOP</name>
<gene>
    <name evidence="2" type="ORF">PR048_023083</name>
</gene>
<evidence type="ECO:0000313" key="2">
    <source>
        <dbReference type="EMBL" id="KAJ8875188.1"/>
    </source>
</evidence>
<proteinExistence type="predicted"/>
<reference evidence="2 3" key="1">
    <citation type="submission" date="2023-02" db="EMBL/GenBank/DDBJ databases">
        <title>LHISI_Scaffold_Assembly.</title>
        <authorList>
            <person name="Stuart O.P."/>
            <person name="Cleave R."/>
            <person name="Magrath M.J.L."/>
            <person name="Mikheyev A.S."/>
        </authorList>
    </citation>
    <scope>NUCLEOTIDE SEQUENCE [LARGE SCALE GENOMIC DNA]</scope>
    <source>
        <strain evidence="2">Daus_M_001</strain>
        <tissue evidence="2">Leg muscle</tissue>
    </source>
</reference>
<sequence>MVRFKTKFLICSQYPPIFSIICDGTRDISGEEQLSVCFRWVDKDLRPHDSFVDLYSVRKTTGEHIASVLLDVMIKLQLPISNFRGQAYDGAPDMSGKNNGVQAMFSNHQLLALYVHCVIRDTCNSSITVKNSLDLAHKLGVLLSQSLHAKNSLVHLLELRAGGPVGNIAKLKPLCPTRWIYRGNQITEIIEHYEEILATLEDLKSHDKAAGLLRVFEVSSTFLGVLMANYLILKLELLNRSLQGTKQTSSGLIDAVNLIYSDLNNSINEDAFKKIFQEATRKS</sequence>
<dbReference type="PANTHER" id="PTHR45749">
    <property type="match status" value="1"/>
</dbReference>
<organism evidence="2 3">
    <name type="scientific">Dryococelus australis</name>
    <dbReference type="NCBI Taxonomy" id="614101"/>
    <lineage>
        <taxon>Eukaryota</taxon>
        <taxon>Metazoa</taxon>
        <taxon>Ecdysozoa</taxon>
        <taxon>Arthropoda</taxon>
        <taxon>Hexapoda</taxon>
        <taxon>Insecta</taxon>
        <taxon>Pterygota</taxon>
        <taxon>Neoptera</taxon>
        <taxon>Polyneoptera</taxon>
        <taxon>Phasmatodea</taxon>
        <taxon>Verophasmatodea</taxon>
        <taxon>Anareolatae</taxon>
        <taxon>Phasmatidae</taxon>
        <taxon>Eurycanthinae</taxon>
        <taxon>Dryococelus</taxon>
    </lineage>
</organism>
<dbReference type="InterPro" id="IPR012337">
    <property type="entry name" value="RNaseH-like_sf"/>
</dbReference>
<dbReference type="InterPro" id="IPR025398">
    <property type="entry name" value="DUF4371"/>
</dbReference>
<dbReference type="SUPFAM" id="SSF53098">
    <property type="entry name" value="Ribonuclease H-like"/>
    <property type="match status" value="1"/>
</dbReference>
<accession>A0ABQ9GT36</accession>
<dbReference type="PANTHER" id="PTHR45749:SF21">
    <property type="entry name" value="DUF4371 DOMAIN-CONTAINING PROTEIN"/>
    <property type="match status" value="1"/>
</dbReference>
<protein>
    <recommendedName>
        <fullName evidence="1">DUF4371 domain-containing protein</fullName>
    </recommendedName>
</protein>
<keyword evidence="3" id="KW-1185">Reference proteome</keyword>
<comment type="caution">
    <text evidence="2">The sequence shown here is derived from an EMBL/GenBank/DDBJ whole genome shotgun (WGS) entry which is preliminary data.</text>
</comment>
<evidence type="ECO:0000259" key="1">
    <source>
        <dbReference type="Pfam" id="PF14291"/>
    </source>
</evidence>
<dbReference type="Proteomes" id="UP001159363">
    <property type="component" value="Chromosome 8"/>
</dbReference>
<evidence type="ECO:0000313" key="3">
    <source>
        <dbReference type="Proteomes" id="UP001159363"/>
    </source>
</evidence>
<dbReference type="Pfam" id="PF14291">
    <property type="entry name" value="DUF4371"/>
    <property type="match status" value="1"/>
</dbReference>
<dbReference type="EMBL" id="JARBHB010000009">
    <property type="protein sequence ID" value="KAJ8875188.1"/>
    <property type="molecule type" value="Genomic_DNA"/>
</dbReference>
<feature type="domain" description="DUF4371" evidence="1">
    <location>
        <begin position="16"/>
        <end position="100"/>
    </location>
</feature>